<dbReference type="AlphaFoldDB" id="A0AAN7CQV3"/>
<keyword evidence="5" id="KW-0443">Lipid metabolism</keyword>
<keyword evidence="4" id="KW-0949">S-adenosyl-L-methionine</keyword>
<evidence type="ECO:0000256" key="2">
    <source>
        <dbReference type="ARBA" id="ARBA00022603"/>
    </source>
</evidence>
<dbReference type="Pfam" id="PF02353">
    <property type="entry name" value="CMAS"/>
    <property type="match status" value="1"/>
</dbReference>
<evidence type="ECO:0000256" key="3">
    <source>
        <dbReference type="ARBA" id="ARBA00022679"/>
    </source>
</evidence>
<dbReference type="EMBL" id="MU857670">
    <property type="protein sequence ID" value="KAK4246613.1"/>
    <property type="molecule type" value="Genomic_DNA"/>
</dbReference>
<dbReference type="Proteomes" id="UP001303647">
    <property type="component" value="Unassembled WGS sequence"/>
</dbReference>
<dbReference type="PIRSF" id="PIRSF003085">
    <property type="entry name" value="CMAS"/>
    <property type="match status" value="1"/>
</dbReference>
<comment type="similarity">
    <text evidence="1">Belongs to the CFA/CMAS family.</text>
</comment>
<keyword evidence="7" id="KW-1185">Reference proteome</keyword>
<dbReference type="GO" id="GO:0008168">
    <property type="term" value="F:methyltransferase activity"/>
    <property type="evidence" value="ECO:0007669"/>
    <property type="project" value="UniProtKB-KW"/>
</dbReference>
<evidence type="ECO:0000256" key="5">
    <source>
        <dbReference type="ARBA" id="ARBA00023098"/>
    </source>
</evidence>
<evidence type="ECO:0000256" key="1">
    <source>
        <dbReference type="ARBA" id="ARBA00010815"/>
    </source>
</evidence>
<keyword evidence="3" id="KW-0808">Transferase</keyword>
<reference evidence="6" key="1">
    <citation type="journal article" date="2023" name="Mol. Phylogenet. Evol.">
        <title>Genome-scale phylogeny and comparative genomics of the fungal order Sordariales.</title>
        <authorList>
            <person name="Hensen N."/>
            <person name="Bonometti L."/>
            <person name="Westerberg I."/>
            <person name="Brannstrom I.O."/>
            <person name="Guillou S."/>
            <person name="Cros-Aarteil S."/>
            <person name="Calhoun S."/>
            <person name="Haridas S."/>
            <person name="Kuo A."/>
            <person name="Mondo S."/>
            <person name="Pangilinan J."/>
            <person name="Riley R."/>
            <person name="LaButti K."/>
            <person name="Andreopoulos B."/>
            <person name="Lipzen A."/>
            <person name="Chen C."/>
            <person name="Yan M."/>
            <person name="Daum C."/>
            <person name="Ng V."/>
            <person name="Clum A."/>
            <person name="Steindorff A."/>
            <person name="Ohm R.A."/>
            <person name="Martin F."/>
            <person name="Silar P."/>
            <person name="Natvig D.O."/>
            <person name="Lalanne C."/>
            <person name="Gautier V."/>
            <person name="Ament-Velasquez S.L."/>
            <person name="Kruys A."/>
            <person name="Hutchinson M.I."/>
            <person name="Powell A.J."/>
            <person name="Barry K."/>
            <person name="Miller A.N."/>
            <person name="Grigoriev I.V."/>
            <person name="Debuchy R."/>
            <person name="Gladieux P."/>
            <person name="Hiltunen Thoren M."/>
            <person name="Johannesson H."/>
        </authorList>
    </citation>
    <scope>NUCLEOTIDE SEQUENCE</scope>
    <source>
        <strain evidence="6">CBS 359.72</strain>
    </source>
</reference>
<keyword evidence="2" id="KW-0489">Methyltransferase</keyword>
<name>A0AAN7CQV3_9PEZI</name>
<protein>
    <submittedName>
        <fullName evidence="6">Mycolic acid cyclopropane synthetase-domain-containing protein</fullName>
    </submittedName>
</protein>
<dbReference type="PANTHER" id="PTHR43667:SF2">
    <property type="entry name" value="FATTY ACID C-METHYL TRANSFERASE"/>
    <property type="match status" value="1"/>
</dbReference>
<dbReference type="CDD" id="cd02440">
    <property type="entry name" value="AdoMet_MTases"/>
    <property type="match status" value="1"/>
</dbReference>
<accession>A0AAN7CQV3</accession>
<dbReference type="PANTHER" id="PTHR43667">
    <property type="entry name" value="CYCLOPROPANE-FATTY-ACYL-PHOSPHOLIPID SYNTHASE"/>
    <property type="match status" value="1"/>
</dbReference>
<dbReference type="InterPro" id="IPR029063">
    <property type="entry name" value="SAM-dependent_MTases_sf"/>
</dbReference>
<evidence type="ECO:0000313" key="6">
    <source>
        <dbReference type="EMBL" id="KAK4246613.1"/>
    </source>
</evidence>
<evidence type="ECO:0000256" key="4">
    <source>
        <dbReference type="ARBA" id="ARBA00022691"/>
    </source>
</evidence>
<proteinExistence type="inferred from homology"/>
<dbReference type="Gene3D" id="3.40.50.150">
    <property type="entry name" value="Vaccinia Virus protein VP39"/>
    <property type="match status" value="1"/>
</dbReference>
<dbReference type="InterPro" id="IPR050723">
    <property type="entry name" value="CFA/CMAS"/>
</dbReference>
<evidence type="ECO:0000313" key="7">
    <source>
        <dbReference type="Proteomes" id="UP001303647"/>
    </source>
</evidence>
<gene>
    <name evidence="6" type="ORF">C7999DRAFT_32948</name>
</gene>
<sequence>MAPSSSRTSFLSHTLSGVTASLRDKLIGLASGPAIAIARPVVLGMLSSIKIGTLILVDEHYHERHVFGQPPELLDPRRGEPTVTLTITAPRFYPRLLLFADMGFAQSYLLHDATCSDLTAFFRLFILNRAHLNNGSTLLSSSWLLVTTKAWRRTMNTVENALLNASAHYDLGNDLFAAFLSADMTYSCPIWAPLRRSSCVSKSVNTSGEQNGIEEQTLEEAQIRKLRRIITAARIKGTDHVLEIGTGYGSLAIEAVKTTGCRVTTVTLSREQKAWADERVLREGLADRIEVLLLDYRAIPPVLEGYDKIVSVEMVEAVGKEFLGTYFGVVHRLLKREGGIAVVQCITMPEGRQAAYEAREDFINRYIFPGGYLPSVVQLVNHIATESNGTLIVESVENVGGHYARALRLWRENFLTNFDARIRYALLRKHPKMDDREIEVVRRKWEYYFSYCEAGFLTKTLGDVIITVAREGAMELMEGIPL</sequence>
<dbReference type="SUPFAM" id="SSF53335">
    <property type="entry name" value="S-adenosyl-L-methionine-dependent methyltransferases"/>
    <property type="match status" value="1"/>
</dbReference>
<dbReference type="InterPro" id="IPR003333">
    <property type="entry name" value="CMAS"/>
</dbReference>
<dbReference type="GO" id="GO:0032259">
    <property type="term" value="P:methylation"/>
    <property type="evidence" value="ECO:0007669"/>
    <property type="project" value="UniProtKB-KW"/>
</dbReference>
<dbReference type="GO" id="GO:0008610">
    <property type="term" value="P:lipid biosynthetic process"/>
    <property type="evidence" value="ECO:0007669"/>
    <property type="project" value="InterPro"/>
</dbReference>
<organism evidence="6 7">
    <name type="scientific">Corynascus novoguineensis</name>
    <dbReference type="NCBI Taxonomy" id="1126955"/>
    <lineage>
        <taxon>Eukaryota</taxon>
        <taxon>Fungi</taxon>
        <taxon>Dikarya</taxon>
        <taxon>Ascomycota</taxon>
        <taxon>Pezizomycotina</taxon>
        <taxon>Sordariomycetes</taxon>
        <taxon>Sordariomycetidae</taxon>
        <taxon>Sordariales</taxon>
        <taxon>Chaetomiaceae</taxon>
        <taxon>Corynascus</taxon>
    </lineage>
</organism>
<comment type="caution">
    <text evidence="6">The sequence shown here is derived from an EMBL/GenBank/DDBJ whole genome shotgun (WGS) entry which is preliminary data.</text>
</comment>
<reference evidence="6" key="2">
    <citation type="submission" date="2023-05" db="EMBL/GenBank/DDBJ databases">
        <authorList>
            <consortium name="Lawrence Berkeley National Laboratory"/>
            <person name="Steindorff A."/>
            <person name="Hensen N."/>
            <person name="Bonometti L."/>
            <person name="Westerberg I."/>
            <person name="Brannstrom I.O."/>
            <person name="Guillou S."/>
            <person name="Cros-Aarteil S."/>
            <person name="Calhoun S."/>
            <person name="Haridas S."/>
            <person name="Kuo A."/>
            <person name="Mondo S."/>
            <person name="Pangilinan J."/>
            <person name="Riley R."/>
            <person name="Labutti K."/>
            <person name="Andreopoulos B."/>
            <person name="Lipzen A."/>
            <person name="Chen C."/>
            <person name="Yanf M."/>
            <person name="Daum C."/>
            <person name="Ng V."/>
            <person name="Clum A."/>
            <person name="Ohm R."/>
            <person name="Martin F."/>
            <person name="Silar P."/>
            <person name="Natvig D."/>
            <person name="Lalanne C."/>
            <person name="Gautier V."/>
            <person name="Ament-Velasquez S.L."/>
            <person name="Kruys A."/>
            <person name="Hutchinson M.I."/>
            <person name="Powell A.J."/>
            <person name="Barry K."/>
            <person name="Miller A.N."/>
            <person name="Grigoriev I.V."/>
            <person name="Debuchy R."/>
            <person name="Gladieux P."/>
            <person name="Thoren M.H."/>
            <person name="Johannesson H."/>
        </authorList>
    </citation>
    <scope>NUCLEOTIDE SEQUENCE</scope>
    <source>
        <strain evidence="6">CBS 359.72</strain>
    </source>
</reference>